<dbReference type="InterPro" id="IPR036056">
    <property type="entry name" value="Fibrinogen-like_C"/>
</dbReference>
<dbReference type="InterPro" id="IPR014716">
    <property type="entry name" value="Fibrinogen_a/b/g_C_1"/>
</dbReference>
<dbReference type="NCBIfam" id="NF040941">
    <property type="entry name" value="GGGWT_bact"/>
    <property type="match status" value="1"/>
</dbReference>
<feature type="region of interest" description="Disordered" evidence="1">
    <location>
        <begin position="54"/>
        <end position="150"/>
    </location>
</feature>
<feature type="compositionally biased region" description="Polar residues" evidence="1">
    <location>
        <begin position="140"/>
        <end position="150"/>
    </location>
</feature>
<comment type="caution">
    <text evidence="3">The sequence shown here is derived from an EMBL/GenBank/DDBJ whole genome shotgun (WGS) entry which is preliminary data.</text>
</comment>
<dbReference type="AlphaFoldDB" id="A0A2A2LWN7"/>
<dbReference type="Pfam" id="PF00147">
    <property type="entry name" value="Fibrinogen_C"/>
    <property type="match status" value="1"/>
</dbReference>
<dbReference type="Gene3D" id="3.90.215.10">
    <property type="entry name" value="Gamma Fibrinogen, chain A, domain 1"/>
    <property type="match status" value="1"/>
</dbReference>
<name>A0A2A2LWN7_9BILA</name>
<proteinExistence type="predicted"/>
<keyword evidence="4" id="KW-1185">Reference proteome</keyword>
<accession>A0A2A2LWN7</accession>
<gene>
    <name evidence="3" type="ORF">WR25_06539</name>
</gene>
<sequence>MMINLYKMQLLEMFKLKEKETRMRKILVLLIILLCLLVCLGLLIFLLTSGGDTPSHSGPDYHQHKTTNVPQNLRKANPDADYNSDEYGTKSNEEDEEEERPVGRNPDGSLFGGTLDKSNSAKNPRIDVRPELHPFPIDSDSFSRSHTTTSPKVAGLNLIAPSSYKPSSFAPFPSTHSQPEAVIEPETSSTATFTFTPSPRTVSSQATTPSPSTTATSAVTTPSSTTTSDDGGKPTVAVRVINPVWVGEKPLPDIATRFAKPTAAWDEVRPTCFEHMLEGHGTGIYYLDPEGRGDKFIALCDMETDGGGWTVVQKRINKKVNFHKRIWEEYEKGFGDIEDSFWLGLKKIARLAPLEGEELRMRIEVRGDTCKKEKKNAAEKCSGLSDAFWWAEYGFKLGDASTNYVLHLSTPLRGNLSVPGSTLDPFYLWNKGKPFTTIDRDNDDFSEGNCAIMRNFGGWWHSNCTQVALNGVYGDVYSQTRYMVFAHEEYHSDGRLKLKYNIHPKQSVIMIRRMY</sequence>
<dbReference type="OrthoDB" id="7972392at2759"/>
<dbReference type="STRING" id="2018661.A0A2A2LWN7"/>
<dbReference type="InterPro" id="IPR002181">
    <property type="entry name" value="Fibrinogen_a/b/g_C_dom"/>
</dbReference>
<evidence type="ECO:0000256" key="1">
    <source>
        <dbReference type="SAM" id="MobiDB-lite"/>
    </source>
</evidence>
<organism evidence="3 4">
    <name type="scientific">Diploscapter pachys</name>
    <dbReference type="NCBI Taxonomy" id="2018661"/>
    <lineage>
        <taxon>Eukaryota</taxon>
        <taxon>Metazoa</taxon>
        <taxon>Ecdysozoa</taxon>
        <taxon>Nematoda</taxon>
        <taxon>Chromadorea</taxon>
        <taxon>Rhabditida</taxon>
        <taxon>Rhabditina</taxon>
        <taxon>Rhabditomorpha</taxon>
        <taxon>Rhabditoidea</taxon>
        <taxon>Rhabditidae</taxon>
        <taxon>Diploscapter</taxon>
    </lineage>
</organism>
<feature type="domain" description="Fibrinogen C-terminal" evidence="2">
    <location>
        <begin position="263"/>
        <end position="473"/>
    </location>
</feature>
<dbReference type="EMBL" id="LIAE01006377">
    <property type="protein sequence ID" value="PAV90385.1"/>
    <property type="molecule type" value="Genomic_DNA"/>
</dbReference>
<dbReference type="SUPFAM" id="SSF56496">
    <property type="entry name" value="Fibrinogen C-terminal domain-like"/>
    <property type="match status" value="1"/>
</dbReference>
<evidence type="ECO:0000259" key="2">
    <source>
        <dbReference type="PROSITE" id="PS51406"/>
    </source>
</evidence>
<evidence type="ECO:0000313" key="4">
    <source>
        <dbReference type="Proteomes" id="UP000218231"/>
    </source>
</evidence>
<reference evidence="3 4" key="1">
    <citation type="journal article" date="2017" name="Curr. Biol.">
        <title>Genome architecture and evolution of a unichromosomal asexual nematode.</title>
        <authorList>
            <person name="Fradin H."/>
            <person name="Zegar C."/>
            <person name="Gutwein M."/>
            <person name="Lucas J."/>
            <person name="Kovtun M."/>
            <person name="Corcoran D."/>
            <person name="Baugh L.R."/>
            <person name="Kiontke K."/>
            <person name="Gunsalus K."/>
            <person name="Fitch D.H."/>
            <person name="Piano F."/>
        </authorList>
    </citation>
    <scope>NUCLEOTIDE SEQUENCE [LARGE SCALE GENOMIC DNA]</scope>
    <source>
        <strain evidence="3">PF1309</strain>
    </source>
</reference>
<feature type="compositionally biased region" description="Low complexity" evidence="1">
    <location>
        <begin position="184"/>
        <end position="228"/>
    </location>
</feature>
<evidence type="ECO:0000313" key="3">
    <source>
        <dbReference type="EMBL" id="PAV90385.1"/>
    </source>
</evidence>
<dbReference type="SMART" id="SM00186">
    <property type="entry name" value="FBG"/>
    <property type="match status" value="1"/>
</dbReference>
<feature type="region of interest" description="Disordered" evidence="1">
    <location>
        <begin position="184"/>
        <end position="235"/>
    </location>
</feature>
<dbReference type="PANTHER" id="PTHR19143:SF445">
    <property type="entry name" value="FIBRINOGEN C-TERMINAL DOMAIN-CONTAINING PROTEIN"/>
    <property type="match status" value="1"/>
</dbReference>
<dbReference type="PROSITE" id="PS51406">
    <property type="entry name" value="FIBRINOGEN_C_2"/>
    <property type="match status" value="1"/>
</dbReference>
<protein>
    <recommendedName>
        <fullName evidence="2">Fibrinogen C-terminal domain-containing protein</fullName>
    </recommendedName>
</protein>
<dbReference type="InterPro" id="IPR050373">
    <property type="entry name" value="Fibrinogen_C-term_domain"/>
</dbReference>
<dbReference type="GO" id="GO:0005615">
    <property type="term" value="C:extracellular space"/>
    <property type="evidence" value="ECO:0007669"/>
    <property type="project" value="TreeGrafter"/>
</dbReference>
<dbReference type="PANTHER" id="PTHR19143">
    <property type="entry name" value="FIBRINOGEN/TENASCIN/ANGIOPOEITIN"/>
    <property type="match status" value="1"/>
</dbReference>
<dbReference type="Proteomes" id="UP000218231">
    <property type="component" value="Unassembled WGS sequence"/>
</dbReference>